<proteinExistence type="predicted"/>
<dbReference type="Pfam" id="PF00717">
    <property type="entry name" value="Peptidase_S24"/>
    <property type="match status" value="1"/>
</dbReference>
<keyword evidence="3" id="KW-0804">Transcription</keyword>
<dbReference type="SUPFAM" id="SSF47413">
    <property type="entry name" value="lambda repressor-like DNA-binding domains"/>
    <property type="match status" value="1"/>
</dbReference>
<dbReference type="InterPro" id="IPR039418">
    <property type="entry name" value="LexA-like"/>
</dbReference>
<feature type="domain" description="HTH cro/C1-type" evidence="4">
    <location>
        <begin position="27"/>
        <end position="70"/>
    </location>
</feature>
<evidence type="ECO:0000256" key="2">
    <source>
        <dbReference type="ARBA" id="ARBA00023125"/>
    </source>
</evidence>
<dbReference type="CDD" id="cd06529">
    <property type="entry name" value="S24_LexA-like"/>
    <property type="match status" value="1"/>
</dbReference>
<dbReference type="SUPFAM" id="SSF51306">
    <property type="entry name" value="LexA/Signal peptidase"/>
    <property type="match status" value="1"/>
</dbReference>
<keyword evidence="1" id="KW-0805">Transcription regulation</keyword>
<gene>
    <name evidence="5" type="ORF">H9Q10_04775</name>
</gene>
<evidence type="ECO:0000313" key="6">
    <source>
        <dbReference type="Proteomes" id="UP000768471"/>
    </source>
</evidence>
<dbReference type="RefSeq" id="WP_197902890.1">
    <property type="nucleotide sequence ID" value="NZ_JACSGR010000003.1"/>
</dbReference>
<dbReference type="Pfam" id="PF01381">
    <property type="entry name" value="HTH_3"/>
    <property type="match status" value="1"/>
</dbReference>
<dbReference type="InterPro" id="IPR010982">
    <property type="entry name" value="Lambda_DNA-bd_dom_sf"/>
</dbReference>
<dbReference type="InterPro" id="IPR001387">
    <property type="entry name" value="Cro/C1-type_HTH"/>
</dbReference>
<keyword evidence="6" id="KW-1185">Reference proteome</keyword>
<dbReference type="InterPro" id="IPR036286">
    <property type="entry name" value="LexA/Signal_pep-like_sf"/>
</dbReference>
<dbReference type="PANTHER" id="PTHR40661">
    <property type="match status" value="1"/>
</dbReference>
<dbReference type="Gene3D" id="2.10.109.10">
    <property type="entry name" value="Umud Fragment, subunit A"/>
    <property type="match status" value="1"/>
</dbReference>
<sequence length="283" mass="31099">MGNFYDDLEAFTERISITVEMLGRGKQAEAARKVGVTSATIKRWITGQADPSRSNLVRLSQAAGVEVNWLATGQGPMFASGANRLKEPQASYNVSEQDEGRRLLQQRLAETKNTLNNIRKAERGESTGEGCAFDVQGRPVDIDEFVFIPLYDVALSAGHGAWADDIPPKSTLAFRRDWLEAFVTTDFNNLSVVMVKGDSMAGVLNDKDAILVDHSRTEASDGLYALRIGNEIFVKRVQRLPHALRITSANPEYDPFEVPLQNGDSSDNSVSIIGKVVWLGRAL</sequence>
<comment type="caution">
    <text evidence="5">The sequence shown here is derived from an EMBL/GenBank/DDBJ whole genome shotgun (WGS) entry which is preliminary data.</text>
</comment>
<dbReference type="EMBL" id="JACSGR010000003">
    <property type="protein sequence ID" value="MBH5328981.1"/>
    <property type="molecule type" value="Genomic_DNA"/>
</dbReference>
<keyword evidence="2" id="KW-0238">DNA-binding</keyword>
<protein>
    <submittedName>
        <fullName evidence="5">Helix-turn-helix transcriptional regulator</fullName>
    </submittedName>
</protein>
<evidence type="ECO:0000256" key="1">
    <source>
        <dbReference type="ARBA" id="ARBA00023015"/>
    </source>
</evidence>
<evidence type="ECO:0000259" key="4">
    <source>
        <dbReference type="PROSITE" id="PS50943"/>
    </source>
</evidence>
<evidence type="ECO:0000313" key="5">
    <source>
        <dbReference type="EMBL" id="MBH5328981.1"/>
    </source>
</evidence>
<dbReference type="PROSITE" id="PS50943">
    <property type="entry name" value="HTH_CROC1"/>
    <property type="match status" value="1"/>
</dbReference>
<dbReference type="PANTHER" id="PTHR40661:SF3">
    <property type="entry name" value="FELS-1 PROPHAGE TRANSCRIPTIONAL REGULATOR"/>
    <property type="match status" value="1"/>
</dbReference>
<name>A0ABS0N9M6_9NEIS</name>
<dbReference type="Gene3D" id="1.10.260.40">
    <property type="entry name" value="lambda repressor-like DNA-binding domains"/>
    <property type="match status" value="1"/>
</dbReference>
<evidence type="ECO:0000256" key="3">
    <source>
        <dbReference type="ARBA" id="ARBA00023163"/>
    </source>
</evidence>
<organism evidence="5 6">
    <name type="scientific">Eikenella glucosivorans</name>
    <dbReference type="NCBI Taxonomy" id="2766967"/>
    <lineage>
        <taxon>Bacteria</taxon>
        <taxon>Pseudomonadati</taxon>
        <taxon>Pseudomonadota</taxon>
        <taxon>Betaproteobacteria</taxon>
        <taxon>Neisseriales</taxon>
        <taxon>Neisseriaceae</taxon>
        <taxon>Eikenella</taxon>
    </lineage>
</organism>
<dbReference type="CDD" id="cd00093">
    <property type="entry name" value="HTH_XRE"/>
    <property type="match status" value="1"/>
</dbReference>
<dbReference type="SMART" id="SM00530">
    <property type="entry name" value="HTH_XRE"/>
    <property type="match status" value="1"/>
</dbReference>
<reference evidence="5 6" key="1">
    <citation type="submission" date="2020-09" db="EMBL/GenBank/DDBJ databases">
        <title>Eikenella S3660 sp. nov., isolated from a throat swab.</title>
        <authorList>
            <person name="Buhl M."/>
        </authorList>
    </citation>
    <scope>NUCLEOTIDE SEQUENCE [LARGE SCALE GENOMIC DNA]</scope>
    <source>
        <strain evidence="5 6">S3360</strain>
    </source>
</reference>
<accession>A0ABS0N9M6</accession>
<dbReference type="Proteomes" id="UP000768471">
    <property type="component" value="Unassembled WGS sequence"/>
</dbReference>
<dbReference type="InterPro" id="IPR015927">
    <property type="entry name" value="Peptidase_S24_S26A/B/C"/>
</dbReference>